<feature type="signal peptide" evidence="1">
    <location>
        <begin position="1"/>
        <end position="23"/>
    </location>
</feature>
<proteinExistence type="predicted"/>
<feature type="chain" id="PRO_5005248857" evidence="1">
    <location>
        <begin position="24"/>
        <end position="117"/>
    </location>
</feature>
<dbReference type="AlphaFoldDB" id="A0A0J1CIT1"/>
<evidence type="ECO:0000256" key="1">
    <source>
        <dbReference type="SAM" id="SignalP"/>
    </source>
</evidence>
<keyword evidence="3" id="KW-1185">Reference proteome</keyword>
<gene>
    <name evidence="2" type="ORF">EOS_41025</name>
</gene>
<comment type="caution">
    <text evidence="2">The sequence shown here is derived from an EMBL/GenBank/DDBJ whole genome shotgun (WGS) entry which is preliminary data.</text>
</comment>
<dbReference type="InterPro" id="IPR021647">
    <property type="entry name" value="CusF_Ec"/>
</dbReference>
<accession>A0A0J1CIT1</accession>
<dbReference type="Gene3D" id="2.40.50.320">
    <property type="entry name" value="Copper binding periplasmic protein CusF"/>
    <property type="match status" value="1"/>
</dbReference>
<dbReference type="Pfam" id="PF11604">
    <property type="entry name" value="CusF_Ec"/>
    <property type="match status" value="1"/>
</dbReference>
<dbReference type="OrthoDB" id="9180744at2"/>
<name>A0A0J1CIT1_9BURK</name>
<dbReference type="PATRIC" id="fig|908627.4.peg.9217"/>
<dbReference type="Proteomes" id="UP000035963">
    <property type="component" value="Unassembled WGS sequence"/>
</dbReference>
<dbReference type="EMBL" id="AEJF01000251">
    <property type="protein sequence ID" value="KLU20494.1"/>
    <property type="molecule type" value="Genomic_DNA"/>
</dbReference>
<evidence type="ECO:0000313" key="3">
    <source>
        <dbReference type="Proteomes" id="UP000035963"/>
    </source>
</evidence>
<protein>
    <submittedName>
        <fullName evidence="2">RND transporter MFP subunit</fullName>
    </submittedName>
</protein>
<organism evidence="2 3">
    <name type="scientific">Caballeronia mineralivorans PML1(12)</name>
    <dbReference type="NCBI Taxonomy" id="908627"/>
    <lineage>
        <taxon>Bacteria</taxon>
        <taxon>Pseudomonadati</taxon>
        <taxon>Pseudomonadota</taxon>
        <taxon>Betaproteobacteria</taxon>
        <taxon>Burkholderiales</taxon>
        <taxon>Burkholderiaceae</taxon>
        <taxon>Caballeronia</taxon>
    </lineage>
</organism>
<evidence type="ECO:0000313" key="2">
    <source>
        <dbReference type="EMBL" id="KLU20494.1"/>
    </source>
</evidence>
<reference evidence="2 3" key="1">
    <citation type="journal article" date="2015" name="Genome Announc.">
        <title>Draft Genome Sequence of Burkholderia sp. Strain PML1(12), an Ectomycorrhizosphere-Inhabiting Bacterium with Effective Mineral-Weathering Ability.</title>
        <authorList>
            <person name="Uroz S."/>
            <person name="Oger P."/>
        </authorList>
    </citation>
    <scope>NUCLEOTIDE SEQUENCE [LARGE SCALE GENOMIC DNA]</scope>
    <source>
        <strain evidence="3">PML1(12)</strain>
    </source>
</reference>
<dbReference type="RefSeq" id="WP_047897963.1">
    <property type="nucleotide sequence ID" value="NZ_AEJF01000251.1"/>
</dbReference>
<dbReference type="SUPFAM" id="SSF50249">
    <property type="entry name" value="Nucleic acid-binding proteins"/>
    <property type="match status" value="1"/>
</dbReference>
<dbReference type="InterPro" id="IPR042230">
    <property type="entry name" value="CusF_sf"/>
</dbReference>
<keyword evidence="1" id="KW-0732">Signal</keyword>
<sequence>MKKFVTVSAVFCTALTLAGAAIAADEMAGMKMDNGAMSTAKPGKSQLTDAVVKKVDPSTGMVTLQHGALTNIGMSAMTMAYKAKDTAMIDHVKEGDKVKVRVEDVNGTLTIVKLEKH</sequence>
<dbReference type="InterPro" id="IPR012340">
    <property type="entry name" value="NA-bd_OB-fold"/>
</dbReference>